<sequence length="116" mass="13098">MGDDMTITAFYNEHDFLAAWKEGVKIAGRSWFSNCGVDLDTITSKWDLVPQYEKINESVGYLSEGERVFLLAMYSFYNSSARFHDFGPANPGALAAGLDEKRRRVLADLLISYTGW</sequence>
<accession>A0A1B8SL52</accession>
<protein>
    <submittedName>
        <fullName evidence="1">Uncharacterized protein</fullName>
    </submittedName>
</protein>
<dbReference type="Proteomes" id="UP000092668">
    <property type="component" value="Unassembled WGS sequence"/>
</dbReference>
<dbReference type="RefSeq" id="WP_084013909.1">
    <property type="nucleotide sequence ID" value="NZ_LFOE01000001.1"/>
</dbReference>
<evidence type="ECO:0000313" key="1">
    <source>
        <dbReference type="EMBL" id="OBY33420.1"/>
    </source>
</evidence>
<comment type="caution">
    <text evidence="1">The sequence shown here is derived from an EMBL/GenBank/DDBJ whole genome shotgun (WGS) entry which is preliminary data.</text>
</comment>
<dbReference type="EMBL" id="LFOE01000001">
    <property type="protein sequence ID" value="OBY33420.1"/>
    <property type="molecule type" value="Genomic_DNA"/>
</dbReference>
<keyword evidence="2" id="KW-1185">Reference proteome</keyword>
<proteinExistence type="predicted"/>
<reference evidence="1 2" key="1">
    <citation type="submission" date="2015-06" db="EMBL/GenBank/DDBJ databases">
        <title>Genome sequence of Mycobacterium kumamotonense strain Roo.</title>
        <authorList>
            <person name="Greninger A.L."/>
            <person name="Cunningham G."/>
            <person name="Miller S."/>
        </authorList>
    </citation>
    <scope>NUCLEOTIDE SEQUENCE [LARGE SCALE GENOMIC DNA]</scope>
    <source>
        <strain evidence="1 2">Roo</strain>
    </source>
</reference>
<organism evidence="1 2">
    <name type="scientific">Mycolicibacter kumamotonensis</name>
    <dbReference type="NCBI Taxonomy" id="354243"/>
    <lineage>
        <taxon>Bacteria</taxon>
        <taxon>Bacillati</taxon>
        <taxon>Actinomycetota</taxon>
        <taxon>Actinomycetes</taxon>
        <taxon>Mycobacteriales</taxon>
        <taxon>Mycobacteriaceae</taxon>
        <taxon>Mycolicibacter</taxon>
    </lineage>
</organism>
<dbReference type="OrthoDB" id="9009806at2"/>
<gene>
    <name evidence="1" type="ORF">ACT18_00195</name>
</gene>
<dbReference type="AlphaFoldDB" id="A0A1B8SL52"/>
<name>A0A1B8SL52_9MYCO</name>
<evidence type="ECO:0000313" key="2">
    <source>
        <dbReference type="Proteomes" id="UP000092668"/>
    </source>
</evidence>